<comment type="caution">
    <text evidence="3">The sequence shown here is derived from an EMBL/GenBank/DDBJ whole genome shotgun (WGS) entry which is preliminary data.</text>
</comment>
<dbReference type="InterPro" id="IPR036047">
    <property type="entry name" value="F-box-like_dom_sf"/>
</dbReference>
<organism evidence="3 4">
    <name type="scientific">Manihot esculenta</name>
    <name type="common">Cassava</name>
    <name type="synonym">Jatropha manihot</name>
    <dbReference type="NCBI Taxonomy" id="3983"/>
    <lineage>
        <taxon>Eukaryota</taxon>
        <taxon>Viridiplantae</taxon>
        <taxon>Streptophyta</taxon>
        <taxon>Embryophyta</taxon>
        <taxon>Tracheophyta</taxon>
        <taxon>Spermatophyta</taxon>
        <taxon>Magnoliopsida</taxon>
        <taxon>eudicotyledons</taxon>
        <taxon>Gunneridae</taxon>
        <taxon>Pentapetalae</taxon>
        <taxon>rosids</taxon>
        <taxon>fabids</taxon>
        <taxon>Malpighiales</taxon>
        <taxon>Euphorbiaceae</taxon>
        <taxon>Crotonoideae</taxon>
        <taxon>Manihoteae</taxon>
        <taxon>Manihot</taxon>
    </lineage>
</organism>
<dbReference type="PROSITE" id="PS50181">
    <property type="entry name" value="FBOX"/>
    <property type="match status" value="1"/>
</dbReference>
<dbReference type="SUPFAM" id="SSF81383">
    <property type="entry name" value="F-box domain"/>
    <property type="match status" value="1"/>
</dbReference>
<dbReference type="AlphaFoldDB" id="A0A2C9UJU3"/>
<dbReference type="CDD" id="cd22160">
    <property type="entry name" value="F-box_AtFBL13-like"/>
    <property type="match status" value="1"/>
</dbReference>
<dbReference type="Gene3D" id="1.20.1280.50">
    <property type="match status" value="1"/>
</dbReference>
<gene>
    <name evidence="3" type="ORF">MANES_14G075400v8</name>
</gene>
<proteinExistence type="predicted"/>
<dbReference type="InterPro" id="IPR001810">
    <property type="entry name" value="F-box_dom"/>
</dbReference>
<name>A0A2C9UJU3_MANES</name>
<dbReference type="Gene3D" id="3.80.10.10">
    <property type="entry name" value="Ribonuclease Inhibitor"/>
    <property type="match status" value="1"/>
</dbReference>
<protein>
    <recommendedName>
        <fullName evidence="2">F-box domain-containing protein</fullName>
    </recommendedName>
</protein>
<accession>A0A2C9UJU3</accession>
<evidence type="ECO:0000313" key="3">
    <source>
        <dbReference type="EMBL" id="OAY30998.1"/>
    </source>
</evidence>
<dbReference type="InterPro" id="IPR053781">
    <property type="entry name" value="F-box_AtFBL13-like"/>
</dbReference>
<dbReference type="PANTHER" id="PTHR31639">
    <property type="entry name" value="F-BOX PROTEIN-LIKE"/>
    <property type="match status" value="1"/>
</dbReference>
<feature type="region of interest" description="Disordered" evidence="1">
    <location>
        <begin position="482"/>
        <end position="505"/>
    </location>
</feature>
<dbReference type="Proteomes" id="UP000091857">
    <property type="component" value="Chromosome 14"/>
</dbReference>
<dbReference type="STRING" id="3983.A0A2C9UJU3"/>
<evidence type="ECO:0000313" key="4">
    <source>
        <dbReference type="Proteomes" id="UP000091857"/>
    </source>
</evidence>
<dbReference type="EMBL" id="CM004400">
    <property type="protein sequence ID" value="OAY30998.1"/>
    <property type="molecule type" value="Genomic_DNA"/>
</dbReference>
<keyword evidence="4" id="KW-1185">Reference proteome</keyword>
<reference evidence="4" key="1">
    <citation type="journal article" date="2016" name="Nat. Biotechnol.">
        <title>Sequencing wild and cultivated cassava and related species reveals extensive interspecific hybridization and genetic diversity.</title>
        <authorList>
            <person name="Bredeson J.V."/>
            <person name="Lyons J.B."/>
            <person name="Prochnik S.E."/>
            <person name="Wu G.A."/>
            <person name="Ha C.M."/>
            <person name="Edsinger-Gonzales E."/>
            <person name="Grimwood J."/>
            <person name="Schmutz J."/>
            <person name="Rabbi I.Y."/>
            <person name="Egesi C."/>
            <person name="Nauluvula P."/>
            <person name="Lebot V."/>
            <person name="Ndunguru J."/>
            <person name="Mkamilo G."/>
            <person name="Bart R.S."/>
            <person name="Setter T.L."/>
            <person name="Gleadow R.M."/>
            <person name="Kulakow P."/>
            <person name="Ferguson M.E."/>
            <person name="Rounsley S."/>
            <person name="Rokhsar D.S."/>
        </authorList>
    </citation>
    <scope>NUCLEOTIDE SEQUENCE [LARGE SCALE GENOMIC DNA]</scope>
    <source>
        <strain evidence="4">cv. AM560-2</strain>
    </source>
</reference>
<dbReference type="SUPFAM" id="SSF52047">
    <property type="entry name" value="RNI-like"/>
    <property type="match status" value="1"/>
</dbReference>
<dbReference type="Gramene" id="Manes.14G075400.1.v8.1">
    <property type="protein sequence ID" value="Manes.14G075400.1.v8.1.CDS"/>
    <property type="gene ID" value="Manes.14G075400.v8.1"/>
</dbReference>
<evidence type="ECO:0000259" key="2">
    <source>
        <dbReference type="PROSITE" id="PS50181"/>
    </source>
</evidence>
<dbReference type="PANTHER" id="PTHR31639:SF256">
    <property type="entry name" value="OS07G0242900 PROTEIN"/>
    <property type="match status" value="1"/>
</dbReference>
<feature type="domain" description="F-box" evidence="2">
    <location>
        <begin position="12"/>
        <end position="64"/>
    </location>
</feature>
<dbReference type="SMART" id="SM00256">
    <property type="entry name" value="FBOX"/>
    <property type="match status" value="1"/>
</dbReference>
<dbReference type="InterPro" id="IPR055411">
    <property type="entry name" value="LRR_FXL15/At3g58940/PEG3-like"/>
</dbReference>
<evidence type="ECO:0000256" key="1">
    <source>
        <dbReference type="SAM" id="MobiDB-lite"/>
    </source>
</evidence>
<dbReference type="Pfam" id="PF24758">
    <property type="entry name" value="LRR_At5g56370"/>
    <property type="match status" value="1"/>
</dbReference>
<dbReference type="InterPro" id="IPR032675">
    <property type="entry name" value="LRR_dom_sf"/>
</dbReference>
<dbReference type="Pfam" id="PF00646">
    <property type="entry name" value="F-box"/>
    <property type="match status" value="1"/>
</dbReference>
<sequence length="505" mass="59216">MAEADSDTAHLCDAISRLPDELLHTILEKIPLLDAVTTGFLSRRWRDVWKYISIVEFGPLWVQLTGKDVFSSLNQFIRLHKGQKIQNFSVSFKYQPEMSTHVDSWIHFAISKHVKDLHLDFDAIDFRFNETRTDMIRYIEYDPCYEIPPCVFNCKSLVRLILCCCVLELPMSIQLPSLKVLRLQGIELPQDAIQILTSNAPVLQYLLLIDCNSTSDLHINIAPNQHFHNLEIIEHFFAVNHRTRMFIKAPTAFQVAFLGSMPRSKYIIEEVSEYAQFHFSFPEMFNLSGKHRLNILGNDSRIQKYENRFQEILASCHKSNDIRMCNWCIQLLSLRELRNLERLKFDCTILAISCTFWKWELPGIIYMLKACPKVEELTLSMAPGEEKIKIAQDYLLQHDFQESRFLDNQNLGLELENLRTVRFVHGGDHKTWDHEYFDLKRFFNGAMLGAQFIGLLKNHAVNLQSLIFKSSEQELKCFLKKRKKKKDEEKETTTRRSPPIRIYWD</sequence>
<dbReference type="OMA" id="YIDFNDR"/>